<reference evidence="1" key="2">
    <citation type="submission" date="2019-01" db="EMBL/GenBank/DDBJ databases">
        <authorList>
            <consortium name="NCBI Pathogen Detection Project"/>
        </authorList>
    </citation>
    <scope>NUCLEOTIDE SEQUENCE</scope>
    <source>
        <strain evidence="1">BCW_3452</strain>
    </source>
</reference>
<organism evidence="1">
    <name type="scientific">Vibrio vulnificus</name>
    <dbReference type="NCBI Taxonomy" id="672"/>
    <lineage>
        <taxon>Bacteria</taxon>
        <taxon>Pseudomonadati</taxon>
        <taxon>Pseudomonadota</taxon>
        <taxon>Gammaproteobacteria</taxon>
        <taxon>Vibrionales</taxon>
        <taxon>Vibrionaceae</taxon>
        <taxon>Vibrio</taxon>
    </lineage>
</organism>
<reference evidence="1" key="1">
    <citation type="journal article" date="2018" name="Genome Biol.">
        <title>SKESA: strategic k-mer extension for scrupulous assemblies.</title>
        <authorList>
            <person name="Souvorov A."/>
            <person name="Agarwala R."/>
            <person name="Lipman D.J."/>
        </authorList>
    </citation>
    <scope>NUCLEOTIDE SEQUENCE</scope>
    <source>
        <strain evidence="1">BCW_3452</strain>
    </source>
</reference>
<protein>
    <submittedName>
        <fullName evidence="1">Uncharacterized protein</fullName>
    </submittedName>
</protein>
<dbReference type="AlphaFoldDB" id="A0A8H9N205"/>
<comment type="caution">
    <text evidence="1">The sequence shown here is derived from an EMBL/GenBank/DDBJ whole genome shotgun (WGS) entry which is preliminary data.</text>
</comment>
<gene>
    <name evidence="1" type="ORF">I7730_16185</name>
</gene>
<name>A0A8H9N205_VIBVL</name>
<dbReference type="Proteomes" id="UP000863257">
    <property type="component" value="Unassembled WGS sequence"/>
</dbReference>
<evidence type="ECO:0000313" key="1">
    <source>
        <dbReference type="EMBL" id="HAS8541323.1"/>
    </source>
</evidence>
<dbReference type="EMBL" id="DACRBY010000020">
    <property type="protein sequence ID" value="HAS8541323.1"/>
    <property type="molecule type" value="Genomic_DNA"/>
</dbReference>
<sequence>MKMIQAFKTFVTNSIQDKADFYSVPANCATLNVSTQLLPTKLNDALAILPNLTEEQWDELGKFYSIDQYDMERLTASDMAHYITQKFSADYDLEDDLHDFLTSQHD</sequence>
<accession>A0A8H9N205</accession>
<proteinExistence type="predicted"/>